<evidence type="ECO:0000313" key="9">
    <source>
        <dbReference type="EMBL" id="KKT68282.1"/>
    </source>
</evidence>
<dbReference type="GO" id="GO:0003735">
    <property type="term" value="F:structural constituent of ribosome"/>
    <property type="evidence" value="ECO:0007669"/>
    <property type="project" value="InterPro"/>
</dbReference>
<accession>A0A0G1LHN7</accession>
<reference evidence="9 10" key="1">
    <citation type="journal article" date="2015" name="Nature">
        <title>rRNA introns, odd ribosomes, and small enigmatic genomes across a large radiation of phyla.</title>
        <authorList>
            <person name="Brown C.T."/>
            <person name="Hug L.A."/>
            <person name="Thomas B.C."/>
            <person name="Sharon I."/>
            <person name="Castelle C.J."/>
            <person name="Singh A."/>
            <person name="Wilkins M.J."/>
            <person name="Williams K.H."/>
            <person name="Banfield J.F."/>
        </authorList>
    </citation>
    <scope>NUCLEOTIDE SEQUENCE [LARGE SCALE GENOMIC DNA]</scope>
</reference>
<dbReference type="InterPro" id="IPR034704">
    <property type="entry name" value="Ribosomal_bL28/bL31-like_sf"/>
</dbReference>
<keyword evidence="7" id="KW-0862">Zinc</keyword>
<dbReference type="PANTHER" id="PTHR33280">
    <property type="entry name" value="50S RIBOSOMAL PROTEIN L31, CHLOROPLASTIC"/>
    <property type="match status" value="1"/>
</dbReference>
<keyword evidence="7" id="KW-0479">Metal-binding</keyword>
<dbReference type="GO" id="GO:0046872">
    <property type="term" value="F:metal ion binding"/>
    <property type="evidence" value="ECO:0007669"/>
    <property type="project" value="UniProtKB-KW"/>
</dbReference>
<evidence type="ECO:0000256" key="8">
    <source>
        <dbReference type="SAM" id="MobiDB-lite"/>
    </source>
</evidence>
<protein>
    <recommendedName>
        <fullName evidence="6 7">Large ribosomal subunit protein bL31</fullName>
    </recommendedName>
</protein>
<keyword evidence="5 7" id="KW-0687">Ribonucleoprotein</keyword>
<name>A0A0G1LHN7_9BACT</name>
<evidence type="ECO:0000256" key="1">
    <source>
        <dbReference type="ARBA" id="ARBA00009296"/>
    </source>
</evidence>
<feature type="binding site" evidence="7">
    <location>
        <position position="19"/>
    </location>
    <ligand>
        <name>Zn(2+)</name>
        <dbReference type="ChEBI" id="CHEBI:29105"/>
    </ligand>
</feature>
<gene>
    <name evidence="7" type="primary">rpmE</name>
    <name evidence="9" type="ORF">UW63_C0082G0004</name>
</gene>
<dbReference type="Gene3D" id="4.10.830.30">
    <property type="entry name" value="Ribosomal protein L31"/>
    <property type="match status" value="1"/>
</dbReference>
<evidence type="ECO:0000256" key="2">
    <source>
        <dbReference type="ARBA" id="ARBA00022730"/>
    </source>
</evidence>
<dbReference type="Proteomes" id="UP000034154">
    <property type="component" value="Unassembled WGS sequence"/>
</dbReference>
<comment type="subunit">
    <text evidence="7">Part of the 50S ribosomal subunit.</text>
</comment>
<dbReference type="GO" id="GO:0019843">
    <property type="term" value="F:rRNA binding"/>
    <property type="evidence" value="ECO:0007669"/>
    <property type="project" value="UniProtKB-KW"/>
</dbReference>
<evidence type="ECO:0000256" key="6">
    <source>
        <dbReference type="ARBA" id="ARBA00035687"/>
    </source>
</evidence>
<sequence length="109" mass="12257">MKKDVHPKYFKKAKITCACGTVFEVGSTSEEIQVELCSKCHPFYTGEKQKMLDTARRVEKFTERAAKKAEVITGKKTKKVKRAAIKAAKRPAEDAGPIKKLKVTTKKKK</sequence>
<keyword evidence="3 7" id="KW-0694">RNA-binding</keyword>
<dbReference type="GO" id="GO:0005840">
    <property type="term" value="C:ribosome"/>
    <property type="evidence" value="ECO:0007669"/>
    <property type="project" value="UniProtKB-KW"/>
</dbReference>
<feature type="compositionally biased region" description="Basic residues" evidence="8">
    <location>
        <begin position="99"/>
        <end position="109"/>
    </location>
</feature>
<dbReference type="InterPro" id="IPR027491">
    <property type="entry name" value="Ribosomal_bL31_A"/>
</dbReference>
<feature type="binding site" evidence="7">
    <location>
        <position position="37"/>
    </location>
    <ligand>
        <name>Zn(2+)</name>
        <dbReference type="ChEBI" id="CHEBI:29105"/>
    </ligand>
</feature>
<comment type="similarity">
    <text evidence="1 7">Belongs to the bacterial ribosomal protein bL31 family. Type A subfamily.</text>
</comment>
<evidence type="ECO:0000256" key="7">
    <source>
        <dbReference type="HAMAP-Rule" id="MF_00501"/>
    </source>
</evidence>
<comment type="function">
    <text evidence="7">Binds the 23S rRNA.</text>
</comment>
<proteinExistence type="inferred from homology"/>
<keyword evidence="4 7" id="KW-0689">Ribosomal protein</keyword>
<dbReference type="InterPro" id="IPR002150">
    <property type="entry name" value="Ribosomal_bL31"/>
</dbReference>
<evidence type="ECO:0000256" key="3">
    <source>
        <dbReference type="ARBA" id="ARBA00022884"/>
    </source>
</evidence>
<dbReference type="SUPFAM" id="SSF143800">
    <property type="entry name" value="L28p-like"/>
    <property type="match status" value="1"/>
</dbReference>
<dbReference type="NCBIfam" id="NF000612">
    <property type="entry name" value="PRK00019.1"/>
    <property type="match status" value="1"/>
</dbReference>
<dbReference type="AlphaFoldDB" id="A0A0G1LHN7"/>
<evidence type="ECO:0000256" key="5">
    <source>
        <dbReference type="ARBA" id="ARBA00023274"/>
    </source>
</evidence>
<evidence type="ECO:0000256" key="4">
    <source>
        <dbReference type="ARBA" id="ARBA00022980"/>
    </source>
</evidence>
<dbReference type="HAMAP" id="MF_00501">
    <property type="entry name" value="Ribosomal_bL31_1"/>
    <property type="match status" value="1"/>
</dbReference>
<dbReference type="InterPro" id="IPR042105">
    <property type="entry name" value="Ribosomal_bL31_sf"/>
</dbReference>
<dbReference type="NCBIfam" id="TIGR00105">
    <property type="entry name" value="L31"/>
    <property type="match status" value="1"/>
</dbReference>
<dbReference type="PATRIC" id="fig|1619000.3.peg.1024"/>
<keyword evidence="2 7" id="KW-0699">rRNA-binding</keyword>
<dbReference type="PRINTS" id="PR01249">
    <property type="entry name" value="RIBOSOMALL31"/>
</dbReference>
<organism evidence="9 10">
    <name type="scientific">Candidatus Uhrbacteria bacterium GW2011_GWF2_44_350</name>
    <dbReference type="NCBI Taxonomy" id="1619000"/>
    <lineage>
        <taxon>Bacteria</taxon>
        <taxon>Candidatus Uhriibacteriota</taxon>
    </lineage>
</organism>
<feature type="binding site" evidence="7">
    <location>
        <position position="17"/>
    </location>
    <ligand>
        <name>Zn(2+)</name>
        <dbReference type="ChEBI" id="CHEBI:29105"/>
    </ligand>
</feature>
<dbReference type="GO" id="GO:0006412">
    <property type="term" value="P:translation"/>
    <property type="evidence" value="ECO:0007669"/>
    <property type="project" value="UniProtKB-UniRule"/>
</dbReference>
<dbReference type="Pfam" id="PF01197">
    <property type="entry name" value="Ribosomal_L31"/>
    <property type="match status" value="1"/>
</dbReference>
<feature type="binding site" evidence="7">
    <location>
        <position position="40"/>
    </location>
    <ligand>
        <name>Zn(2+)</name>
        <dbReference type="ChEBI" id="CHEBI:29105"/>
    </ligand>
</feature>
<comment type="cofactor">
    <cofactor evidence="7">
        <name>Zn(2+)</name>
        <dbReference type="ChEBI" id="CHEBI:29105"/>
    </cofactor>
    <text evidence="7">Binds 1 zinc ion per subunit.</text>
</comment>
<dbReference type="EMBL" id="LCJB01000082">
    <property type="protein sequence ID" value="KKT68282.1"/>
    <property type="molecule type" value="Genomic_DNA"/>
</dbReference>
<feature type="region of interest" description="Disordered" evidence="8">
    <location>
        <begin position="86"/>
        <end position="109"/>
    </location>
</feature>
<comment type="caution">
    <text evidence="9">The sequence shown here is derived from an EMBL/GenBank/DDBJ whole genome shotgun (WGS) entry which is preliminary data.</text>
</comment>
<evidence type="ECO:0000313" key="10">
    <source>
        <dbReference type="Proteomes" id="UP000034154"/>
    </source>
</evidence>
<dbReference type="GO" id="GO:1990904">
    <property type="term" value="C:ribonucleoprotein complex"/>
    <property type="evidence" value="ECO:0007669"/>
    <property type="project" value="UniProtKB-KW"/>
</dbReference>
<dbReference type="PANTHER" id="PTHR33280:SF1">
    <property type="entry name" value="LARGE RIBOSOMAL SUBUNIT PROTEIN BL31C"/>
    <property type="match status" value="1"/>
</dbReference>